<dbReference type="EMBL" id="JAHJDP010000038">
    <property type="protein sequence ID" value="MBU2690854.1"/>
    <property type="molecule type" value="Genomic_DNA"/>
</dbReference>
<protein>
    <submittedName>
        <fullName evidence="1">Uncharacterized protein</fullName>
    </submittedName>
</protein>
<organism evidence="1 2">
    <name type="scientific">Eiseniibacteriota bacterium</name>
    <dbReference type="NCBI Taxonomy" id="2212470"/>
    <lineage>
        <taxon>Bacteria</taxon>
        <taxon>Candidatus Eiseniibacteriota</taxon>
    </lineage>
</organism>
<gene>
    <name evidence="1" type="ORF">KJ970_07975</name>
</gene>
<comment type="caution">
    <text evidence="1">The sequence shown here is derived from an EMBL/GenBank/DDBJ whole genome shotgun (WGS) entry which is preliminary data.</text>
</comment>
<proteinExistence type="predicted"/>
<dbReference type="Proteomes" id="UP000777784">
    <property type="component" value="Unassembled WGS sequence"/>
</dbReference>
<evidence type="ECO:0000313" key="1">
    <source>
        <dbReference type="EMBL" id="MBU2690854.1"/>
    </source>
</evidence>
<evidence type="ECO:0000313" key="2">
    <source>
        <dbReference type="Proteomes" id="UP000777784"/>
    </source>
</evidence>
<accession>A0A948RWB9</accession>
<sequence length="294" mass="32552">MKVRWISIAPVLLTGFLIMTVCMGCSKDALKPEATGPVSTDPEAPGLPPVASMQFNFGLFDAQTAVGMPLEEAEFSAASESRWNWFNAAIRVAILNLVVAEVVVPPSVAFFAALHTIPSYIGDNTFMWVYTWFENPHHEIEIRLRGTLLDDEIDWEMQISDDQANPPLDQATWFSGRSHIVEDRGYWILNNLENGEAAPAIRIDWKVEAEDQKELSLEVIEAGNEIFGDTLSYLQEGVIVTVAFYDASENVTADMTWNEETGAGSLQAPDYNGGERACWDENLIDAECPADDPS</sequence>
<name>A0A948RWB9_UNCEI</name>
<dbReference type="AlphaFoldDB" id="A0A948RWB9"/>
<reference evidence="1" key="1">
    <citation type="submission" date="2021-05" db="EMBL/GenBank/DDBJ databases">
        <title>Energy efficiency and biological interactions define the core microbiome of deep oligotrophic groundwater.</title>
        <authorList>
            <person name="Mehrshad M."/>
            <person name="Lopez-Fernandez M."/>
            <person name="Bell E."/>
            <person name="Bernier-Latmani R."/>
            <person name="Bertilsson S."/>
            <person name="Dopson M."/>
        </authorList>
    </citation>
    <scope>NUCLEOTIDE SEQUENCE</scope>
    <source>
        <strain evidence="1">Modern_marine.mb.64</strain>
    </source>
</reference>